<evidence type="ECO:0000313" key="2">
    <source>
        <dbReference type="Proteomes" id="UP000054926"/>
    </source>
</evidence>
<dbReference type="GO" id="GO:0047617">
    <property type="term" value="F:fatty acyl-CoA hydrolase activity"/>
    <property type="evidence" value="ECO:0007669"/>
    <property type="project" value="TreeGrafter"/>
</dbReference>
<accession>A0A0W0ZKA9</accession>
<dbReference type="Gene3D" id="3.10.129.10">
    <property type="entry name" value="Hotdog Thioesterase"/>
    <property type="match status" value="1"/>
</dbReference>
<keyword evidence="2" id="KW-1185">Reference proteome</keyword>
<reference evidence="1 2" key="1">
    <citation type="submission" date="2015-11" db="EMBL/GenBank/DDBJ databases">
        <title>Genomic analysis of 38 Legionella species identifies large and diverse effector repertoires.</title>
        <authorList>
            <person name="Burstein D."/>
            <person name="Amaro F."/>
            <person name="Zusman T."/>
            <person name="Lifshitz Z."/>
            <person name="Cohen O."/>
            <person name="Gilbert J.A."/>
            <person name="Pupko T."/>
            <person name="Shuman H.A."/>
            <person name="Segal G."/>
        </authorList>
    </citation>
    <scope>NUCLEOTIDE SEQUENCE [LARGE SCALE GENOMIC DNA]</scope>
    <source>
        <strain evidence="1 2">IMVS3376</strain>
    </source>
</reference>
<proteinExistence type="predicted"/>
<name>A0A0W0ZKA9_9GAMM</name>
<evidence type="ECO:0000313" key="1">
    <source>
        <dbReference type="EMBL" id="KTD69597.1"/>
    </source>
</evidence>
<dbReference type="PANTHER" id="PTHR31793:SF24">
    <property type="entry name" value="LONG-CHAIN ACYL-COA THIOESTERASE FADM"/>
    <property type="match status" value="1"/>
</dbReference>
<dbReference type="PATRIC" id="fig|947033.5.peg.2922"/>
<gene>
    <name evidence="1" type="primary">fcbC</name>
    <name evidence="1" type="ORF">Lste_2755</name>
</gene>
<dbReference type="STRING" id="947033.Lste_2755"/>
<organism evidence="1 2">
    <name type="scientific">Legionella steelei</name>
    <dbReference type="NCBI Taxonomy" id="947033"/>
    <lineage>
        <taxon>Bacteria</taxon>
        <taxon>Pseudomonadati</taxon>
        <taxon>Pseudomonadota</taxon>
        <taxon>Gammaproteobacteria</taxon>
        <taxon>Legionellales</taxon>
        <taxon>Legionellaceae</taxon>
        <taxon>Legionella</taxon>
    </lineage>
</organism>
<comment type="caution">
    <text evidence="1">The sequence shown here is derived from an EMBL/GenBank/DDBJ whole genome shotgun (WGS) entry which is preliminary data.</text>
</comment>
<dbReference type="Proteomes" id="UP000054926">
    <property type="component" value="Unassembled WGS sequence"/>
</dbReference>
<dbReference type="PANTHER" id="PTHR31793">
    <property type="entry name" value="4-HYDROXYBENZOYL-COA THIOESTERASE FAMILY MEMBER"/>
    <property type="match status" value="1"/>
</dbReference>
<sequence>MWILWIYLEGGRVVTESKIEIHKKVFPIAWGDMDALGHVNNARYFDYFQEARIEWLRELNISMAGKTGPVVIHVACTFLKPVIYPATVTLCSKIHSLGNSSMMMDHELYQDEVMMAQGSCKIVWVDYTQSKSVPLPEKIRSYFK</sequence>
<protein>
    <submittedName>
        <fullName evidence="1">Thiesterase</fullName>
    </submittedName>
</protein>
<dbReference type="OrthoDB" id="9799036at2"/>
<dbReference type="InterPro" id="IPR050563">
    <property type="entry name" value="4-hydroxybenzoyl-CoA_TE"/>
</dbReference>
<dbReference type="AlphaFoldDB" id="A0A0W0ZKA9"/>
<dbReference type="InterPro" id="IPR029069">
    <property type="entry name" value="HotDog_dom_sf"/>
</dbReference>
<dbReference type="CDD" id="cd00586">
    <property type="entry name" value="4HBT"/>
    <property type="match status" value="1"/>
</dbReference>
<dbReference type="SUPFAM" id="SSF54637">
    <property type="entry name" value="Thioesterase/thiol ester dehydrase-isomerase"/>
    <property type="match status" value="1"/>
</dbReference>
<dbReference type="Pfam" id="PF13279">
    <property type="entry name" value="4HBT_2"/>
    <property type="match status" value="1"/>
</dbReference>
<dbReference type="EMBL" id="LNYY01000019">
    <property type="protein sequence ID" value="KTD69597.1"/>
    <property type="molecule type" value="Genomic_DNA"/>
</dbReference>